<feature type="transmembrane region" description="Helical" evidence="5">
    <location>
        <begin position="97"/>
        <end position="129"/>
    </location>
</feature>
<sequence>MTSDTTSALRSRTVHATGALDRWLMRIGTTEHRLIGLSILRLIVGICGVEYYVSDLGHRDMLWGPNAYISIADARGTLPEPLTSLYFWSHSEVWFNAVFFVGLAVAALFTVYGGRGLTFVHLIFMWSIYDRNQDVLEGGDNLVRIILIFMVFAVTNRYLTPRSKSLREVAFAPPRRPQLRYLSTSAHNIAATLIVFQVVVVYAVAGYYKLTGSMWNTGVAAYYVSHINQFTMFGLYPTAMNNLWLGWFISTFTIVVECAVPFVIFTQRRWLREMVVAGLESMHVGIIVCMGLVAFGLIMIGADFTLLKDSDYRNLGARVRRLRHRRGHAEDVSHAAGEATTQKRPKILAHATATVAR</sequence>
<feature type="transmembrane region" description="Helical" evidence="5">
    <location>
        <begin position="286"/>
        <end position="307"/>
    </location>
</feature>
<dbReference type="EMBL" id="JAMTCJ010000002">
    <property type="protein sequence ID" value="MCP2175896.1"/>
    <property type="molecule type" value="Genomic_DNA"/>
</dbReference>
<evidence type="ECO:0000313" key="7">
    <source>
        <dbReference type="EMBL" id="MCP2175896.1"/>
    </source>
</evidence>
<reference evidence="7 8" key="1">
    <citation type="submission" date="2022-06" db="EMBL/GenBank/DDBJ databases">
        <title>Genomic Encyclopedia of Archaeal and Bacterial Type Strains, Phase II (KMG-II): from individual species to whole genera.</title>
        <authorList>
            <person name="Goeker M."/>
        </authorList>
    </citation>
    <scope>NUCLEOTIDE SEQUENCE [LARGE SCALE GENOMIC DNA]</scope>
    <source>
        <strain evidence="7 8">DSM 44693</strain>
    </source>
</reference>
<evidence type="ECO:0000313" key="8">
    <source>
        <dbReference type="Proteomes" id="UP001206895"/>
    </source>
</evidence>
<comment type="caution">
    <text evidence="7">The sequence shown here is derived from an EMBL/GenBank/DDBJ whole genome shotgun (WGS) entry which is preliminary data.</text>
</comment>
<dbReference type="InterPro" id="IPR052964">
    <property type="entry name" value="Sporulation_signal_mat"/>
</dbReference>
<evidence type="ECO:0000256" key="1">
    <source>
        <dbReference type="ARBA" id="ARBA00004127"/>
    </source>
</evidence>
<feature type="domain" description="HTTM-like" evidence="6">
    <location>
        <begin position="29"/>
        <end position="311"/>
    </location>
</feature>
<keyword evidence="3 5" id="KW-1133">Transmembrane helix</keyword>
<dbReference type="PANTHER" id="PTHR39535:SF2">
    <property type="entry name" value="HTTM DOMAIN-CONTAINING PROTEIN"/>
    <property type="match status" value="1"/>
</dbReference>
<dbReference type="InterPro" id="IPR011020">
    <property type="entry name" value="HTTM-like"/>
</dbReference>
<evidence type="ECO:0000259" key="6">
    <source>
        <dbReference type="SMART" id="SM00752"/>
    </source>
</evidence>
<dbReference type="Proteomes" id="UP001206895">
    <property type="component" value="Unassembled WGS sequence"/>
</dbReference>
<dbReference type="SMART" id="SM00752">
    <property type="entry name" value="HTTM"/>
    <property type="match status" value="1"/>
</dbReference>
<evidence type="ECO:0000256" key="5">
    <source>
        <dbReference type="SAM" id="Phobius"/>
    </source>
</evidence>
<gene>
    <name evidence="7" type="ORF">LX13_001715</name>
</gene>
<evidence type="ECO:0000256" key="3">
    <source>
        <dbReference type="ARBA" id="ARBA00022989"/>
    </source>
</evidence>
<proteinExistence type="predicted"/>
<feature type="transmembrane region" description="Helical" evidence="5">
    <location>
        <begin position="244"/>
        <end position="265"/>
    </location>
</feature>
<keyword evidence="4 5" id="KW-0472">Membrane</keyword>
<evidence type="ECO:0000256" key="2">
    <source>
        <dbReference type="ARBA" id="ARBA00022692"/>
    </source>
</evidence>
<organism evidence="7 8">
    <name type="scientific">Williamsia maris</name>
    <dbReference type="NCBI Taxonomy" id="72806"/>
    <lineage>
        <taxon>Bacteria</taxon>
        <taxon>Bacillati</taxon>
        <taxon>Actinomycetota</taxon>
        <taxon>Actinomycetes</taxon>
        <taxon>Mycobacteriales</taxon>
        <taxon>Nocardiaceae</taxon>
        <taxon>Williamsia</taxon>
    </lineage>
</organism>
<dbReference type="RefSeq" id="WP_253660933.1">
    <property type="nucleotide sequence ID" value="NZ_BAAAJQ010000001.1"/>
</dbReference>
<name>A0ABT1HCB4_9NOCA</name>
<protein>
    <recommendedName>
        <fullName evidence="6">HTTM-like domain-containing protein</fullName>
    </recommendedName>
</protein>
<keyword evidence="8" id="KW-1185">Reference proteome</keyword>
<feature type="transmembrane region" description="Helical" evidence="5">
    <location>
        <begin position="34"/>
        <end position="53"/>
    </location>
</feature>
<dbReference type="PANTHER" id="PTHR39535">
    <property type="entry name" value="SPORULATION-DELAYING PROTEIN SDPB"/>
    <property type="match status" value="1"/>
</dbReference>
<comment type="subcellular location">
    <subcellularLocation>
        <location evidence="1">Endomembrane system</location>
        <topology evidence="1">Multi-pass membrane protein</topology>
    </subcellularLocation>
</comment>
<accession>A0ABT1HCB4</accession>
<evidence type="ECO:0000256" key="4">
    <source>
        <dbReference type="ARBA" id="ARBA00023136"/>
    </source>
</evidence>
<feature type="transmembrane region" description="Helical" evidence="5">
    <location>
        <begin position="189"/>
        <end position="208"/>
    </location>
</feature>
<keyword evidence="2 5" id="KW-0812">Transmembrane</keyword>